<dbReference type="RefSeq" id="WP_119053842.1">
    <property type="nucleotide sequence ID" value="NZ_CP032157.1"/>
</dbReference>
<dbReference type="KEGG" id="pseg:D3H65_30000"/>
<dbReference type="Proteomes" id="UP000263900">
    <property type="component" value="Chromosome"/>
</dbReference>
<dbReference type="AlphaFoldDB" id="A0A3B7MXL7"/>
<keyword evidence="3" id="KW-1185">Reference proteome</keyword>
<accession>A0A3B7MXL7</accession>
<reference evidence="2 3" key="1">
    <citation type="submission" date="2018-09" db="EMBL/GenBank/DDBJ databases">
        <title>Genome sequencing of strain 6GH32-13.</title>
        <authorList>
            <person name="Weon H.-Y."/>
            <person name="Heo J."/>
            <person name="Kwon S.-W."/>
        </authorList>
    </citation>
    <scope>NUCLEOTIDE SEQUENCE [LARGE SCALE GENOMIC DNA]</scope>
    <source>
        <strain evidence="2 3">5GH32-13</strain>
    </source>
</reference>
<feature type="signal peptide" evidence="1">
    <location>
        <begin position="1"/>
        <end position="19"/>
    </location>
</feature>
<evidence type="ECO:0000313" key="3">
    <source>
        <dbReference type="Proteomes" id="UP000263900"/>
    </source>
</evidence>
<protein>
    <recommendedName>
        <fullName evidence="4">DUF4294 domain-containing protein</fullName>
    </recommendedName>
</protein>
<organism evidence="2 3">
    <name type="scientific">Paraflavitalea soli</name>
    <dbReference type="NCBI Taxonomy" id="2315862"/>
    <lineage>
        <taxon>Bacteria</taxon>
        <taxon>Pseudomonadati</taxon>
        <taxon>Bacteroidota</taxon>
        <taxon>Chitinophagia</taxon>
        <taxon>Chitinophagales</taxon>
        <taxon>Chitinophagaceae</taxon>
        <taxon>Paraflavitalea</taxon>
    </lineage>
</organism>
<evidence type="ECO:0008006" key="4">
    <source>
        <dbReference type="Google" id="ProtNLM"/>
    </source>
</evidence>
<feature type="chain" id="PRO_5017746408" description="DUF4294 domain-containing protein" evidence="1">
    <location>
        <begin position="20"/>
        <end position="202"/>
    </location>
</feature>
<dbReference type="EMBL" id="CP032157">
    <property type="protein sequence ID" value="AXY77969.1"/>
    <property type="molecule type" value="Genomic_DNA"/>
</dbReference>
<sequence>MKAVINCLVLLFFSHQLVAQPDSADRQFIHSQIRKYQRHGTIYYADRPLEGVLKLHVKELSKPVIKSIIGFHSTDSIVLTAAERRFLIRQLKRSLTTALNDNLFPISKRIAVDDISAFVSARNRKIIDSLRAMGAAARDSFFISNSIHEAFFFTMPIYIRDRSIFLHFFMWNTISGGAVNLSFYRKENDKWVKWIEVSGGDF</sequence>
<gene>
    <name evidence="2" type="ORF">D3H65_30000</name>
</gene>
<evidence type="ECO:0000256" key="1">
    <source>
        <dbReference type="SAM" id="SignalP"/>
    </source>
</evidence>
<proteinExistence type="predicted"/>
<name>A0A3B7MXL7_9BACT</name>
<keyword evidence="1" id="KW-0732">Signal</keyword>
<evidence type="ECO:0000313" key="2">
    <source>
        <dbReference type="EMBL" id="AXY77969.1"/>
    </source>
</evidence>